<dbReference type="eggNOG" id="arCOG03203">
    <property type="taxonomic scope" value="Archaea"/>
</dbReference>
<name>F6D5T9_METPW</name>
<evidence type="ECO:0000313" key="2">
    <source>
        <dbReference type="EMBL" id="AEG18892.1"/>
    </source>
</evidence>
<evidence type="ECO:0000259" key="1">
    <source>
        <dbReference type="Pfam" id="PF12392"/>
    </source>
</evidence>
<dbReference type="GeneID" id="10669393"/>
<dbReference type="Proteomes" id="UP000009231">
    <property type="component" value="Chromosome"/>
</dbReference>
<dbReference type="RefSeq" id="WP_013826391.1">
    <property type="nucleotide sequence ID" value="NC_015574.1"/>
</dbReference>
<dbReference type="InterPro" id="IPR001539">
    <property type="entry name" value="Peptidase_U32"/>
</dbReference>
<reference evidence="2 3" key="1">
    <citation type="journal article" date="2014" name="Int. J. Syst. Evol. Microbiol.">
        <title>Methanobacterium paludis sp. nov. and a novel strain of Methanobacterium lacus isolated from northern peatlands.</title>
        <authorList>
            <person name="Cadillo-Quiroz H."/>
            <person name="Brauer S.L."/>
            <person name="Goodson N."/>
            <person name="Yavitt J.B."/>
            <person name="Zinder S.H."/>
        </authorList>
    </citation>
    <scope>NUCLEOTIDE SEQUENCE [LARGE SCALE GENOMIC DNA]</scope>
    <source>
        <strain evidence="3">DSM 25820 / JCM 18151 / SWAN1</strain>
    </source>
</reference>
<dbReference type="Pfam" id="PF12392">
    <property type="entry name" value="DUF3656"/>
    <property type="match status" value="1"/>
</dbReference>
<organism evidence="2 3">
    <name type="scientific">Methanobacterium paludis (strain DSM 25820 / JCM 18151 / SWAN1)</name>
    <dbReference type="NCBI Taxonomy" id="868131"/>
    <lineage>
        <taxon>Archaea</taxon>
        <taxon>Methanobacteriati</taxon>
        <taxon>Methanobacteriota</taxon>
        <taxon>Methanomada group</taxon>
        <taxon>Methanobacteria</taxon>
        <taxon>Methanobacteriales</taxon>
        <taxon>Methanobacteriaceae</taxon>
        <taxon>Methanobacterium</taxon>
    </lineage>
</organism>
<dbReference type="InterPro" id="IPR020988">
    <property type="entry name" value="Pept_U32_collagenase"/>
</dbReference>
<dbReference type="InterPro" id="IPR051454">
    <property type="entry name" value="RNA/ubiquinone_mod_enzymes"/>
</dbReference>
<protein>
    <submittedName>
        <fullName evidence="2">Peptidase U32</fullName>
    </submittedName>
</protein>
<proteinExistence type="predicted"/>
<dbReference type="PROSITE" id="PS01276">
    <property type="entry name" value="PEPTIDASE_U32"/>
    <property type="match status" value="1"/>
</dbReference>
<feature type="domain" description="Peptidase U32 collagenase" evidence="1">
    <location>
        <begin position="406"/>
        <end position="538"/>
    </location>
</feature>
<dbReference type="HOGENOM" id="CLU_011540_4_0_2"/>
<dbReference type="PANTHER" id="PTHR30217">
    <property type="entry name" value="PEPTIDASE U32 FAMILY"/>
    <property type="match status" value="1"/>
</dbReference>
<dbReference type="EMBL" id="CP002772">
    <property type="protein sequence ID" value="AEG18892.1"/>
    <property type="molecule type" value="Genomic_DNA"/>
</dbReference>
<sequence length="913" mass="102684">MRKNFLPELLAPAGSMEALKAAVNAGADAVYLSGKRFGARHYAANFEDEEIEGAVSYAHLHGVKVQVTVNTLIKDSELQDVAEYLLWLYKIGVDAVIIQDLGVASICREMVPNLDMHASTQMTIHNFEGVKWAAEFGFKRVVLAREVGVQDIKRISEKLNEELKADKSSSIELEVFGHGALCYSYSGQCLMSSFIGGRSGNRGMCAQPCRKPYDFTVGEKDEFGRPQNTRVMPLKEHYLLSTRDLSVYKHLNQISKAHVNSIKIEGRMRSPQYVAIVVGIYRKAIDSMKREKWKPTDEDVSKLKLAFNRGFTEGYIMNARRGSLMARDGPGNRGLYVGDVVGYKKSGEVVVKIKNPIIPQKGDGIVFKSLNQDERDQGMFLEKEPSMNKNKIILKVQRPVKPESKLFITRKKSLMDSADELINESSSKRLIPIKISIKWDENKFAHLDCEFPVTIPVTDTPKHEVTHKHLHYRSPLQFETAIKRPLSHEQIEKQLKKTGGTPFIIKEIKMEYPGDLFVSIGKLNQLRRDLLDKVAEELLNYYIPEKKDLKAAETRFYNLLNGLKSDLKIKHKPESDKSANFDYKPSKTDVGVYMDNLETLTAACKGGCKRVYFEPHSTYSNFKNSNPDEKYIARYFEDIFELLRKAGTICSEMNVDLIWKLPNITSQSYLDHTTPLINKLSDLNVSGVMVDGIGAAEAIKTQNNKIEIYGSTGLNVWNHLIAEQLSKTSNDPPKNPGITFKSITVSPELSKNEIKRLISTSHTKNIPTSFELLVQGNIESMVTEDCLPLINPKSNGLKMYDAKKEFIGIIDAKKRVFPVNTNYNGRTHILNAVELCLVDYMPSILRMGINSVVIDARGKPPSYALEMAAIYSNAVEKTEKGNELKKTLNMLKNNVKKISTGGITTGNFIRGVK</sequence>
<dbReference type="OrthoDB" id="51464at2157"/>
<dbReference type="Pfam" id="PF01136">
    <property type="entry name" value="Peptidase_U32"/>
    <property type="match status" value="2"/>
</dbReference>
<gene>
    <name evidence="2" type="ordered locus">MSWAN_1883</name>
</gene>
<dbReference type="AlphaFoldDB" id="F6D5T9"/>
<keyword evidence="3" id="KW-1185">Reference proteome</keyword>
<accession>F6D5T9</accession>
<dbReference type="STRING" id="868131.MSWAN_1883"/>
<evidence type="ECO:0000313" key="3">
    <source>
        <dbReference type="Proteomes" id="UP000009231"/>
    </source>
</evidence>
<dbReference type="KEGG" id="mew:MSWAN_1883"/>
<dbReference type="PANTHER" id="PTHR30217:SF10">
    <property type="entry name" value="23S RRNA 5-HYDROXYCYTIDINE C2501 SYNTHASE"/>
    <property type="match status" value="1"/>
</dbReference>